<evidence type="ECO:0000256" key="1">
    <source>
        <dbReference type="SAM" id="MobiDB-lite"/>
    </source>
</evidence>
<keyword evidence="4" id="KW-1185">Reference proteome</keyword>
<dbReference type="GeneID" id="18917545"/>
<feature type="transmembrane region" description="Helical" evidence="2">
    <location>
        <begin position="220"/>
        <end position="242"/>
    </location>
</feature>
<sequence>MTKRSILDALYRLIVTPTFCFVASAYRYLLLVHIDSLPYFDYQANVLGEGTSGTQRDPALIPPCVHELWTASGAVCTCILTLLFISLPLHCTSVATSTTLVAICFCCVFAMSLRIIMTWHVSATASTWPNAAEHWTTLTSSRTQSYFSATPMLLAAPVAWAAWASVLTTVLFFMVTYNGSVALAVEQYVEFVKDMKAIVNGSYSSGTPTLPPAGVCRTSLLTAFVAGVVVAIGILHMCLIMTRFSQLGVPSSNETIQHPPSCTPVVSREERSNHLNGPTDAAHTIGDNSLAFVEEGRLSGDDQDRWE</sequence>
<keyword evidence="2" id="KW-0812">Transmembrane</keyword>
<keyword evidence="2" id="KW-1133">Transmembrane helix</keyword>
<dbReference type="EMBL" id="JH930474">
    <property type="protein sequence ID" value="EKM53441.1"/>
    <property type="molecule type" value="Genomic_DNA"/>
</dbReference>
<dbReference type="HOGENOM" id="CLU_1030987_0_0_1"/>
<keyword evidence="2" id="KW-0472">Membrane</keyword>
<feature type="region of interest" description="Disordered" evidence="1">
    <location>
        <begin position="253"/>
        <end position="286"/>
    </location>
</feature>
<dbReference type="Proteomes" id="UP000008370">
    <property type="component" value="Unassembled WGS sequence"/>
</dbReference>
<dbReference type="RefSeq" id="XP_007398133.1">
    <property type="nucleotide sequence ID" value="XM_007398071.1"/>
</dbReference>
<dbReference type="InParanoid" id="K5UTY8"/>
<protein>
    <submittedName>
        <fullName evidence="3">Uncharacterized protein</fullName>
    </submittedName>
</protein>
<name>K5UTY8_PHACS</name>
<evidence type="ECO:0000313" key="4">
    <source>
        <dbReference type="Proteomes" id="UP000008370"/>
    </source>
</evidence>
<proteinExistence type="predicted"/>
<reference evidence="3 4" key="1">
    <citation type="journal article" date="2012" name="BMC Genomics">
        <title>Comparative genomics of the white-rot fungi, Phanerochaete carnosa and P. chrysosporium, to elucidate the genetic basis of the distinct wood types they colonize.</title>
        <authorList>
            <person name="Suzuki H."/>
            <person name="MacDonald J."/>
            <person name="Syed K."/>
            <person name="Salamov A."/>
            <person name="Hori C."/>
            <person name="Aerts A."/>
            <person name="Henrissat B."/>
            <person name="Wiebenga A."/>
            <person name="vanKuyk P.A."/>
            <person name="Barry K."/>
            <person name="Lindquist E."/>
            <person name="LaButti K."/>
            <person name="Lapidus A."/>
            <person name="Lucas S."/>
            <person name="Coutinho P."/>
            <person name="Gong Y."/>
            <person name="Samejima M."/>
            <person name="Mahadevan R."/>
            <person name="Abou-Zaid M."/>
            <person name="de Vries R.P."/>
            <person name="Igarashi K."/>
            <person name="Yadav J.S."/>
            <person name="Grigoriev I.V."/>
            <person name="Master E.R."/>
        </authorList>
    </citation>
    <scope>NUCLEOTIDE SEQUENCE [LARGE SCALE GENOMIC DNA]</scope>
    <source>
        <strain evidence="3 4">HHB-10118-sp</strain>
    </source>
</reference>
<feature type="transmembrane region" description="Helical" evidence="2">
    <location>
        <begin position="99"/>
        <end position="121"/>
    </location>
</feature>
<accession>K5UTY8</accession>
<feature type="transmembrane region" description="Helical" evidence="2">
    <location>
        <begin position="160"/>
        <end position="185"/>
    </location>
</feature>
<evidence type="ECO:0000313" key="3">
    <source>
        <dbReference type="EMBL" id="EKM53441.1"/>
    </source>
</evidence>
<organism evidence="3 4">
    <name type="scientific">Phanerochaete carnosa (strain HHB-10118-sp)</name>
    <name type="common">White-rot fungus</name>
    <name type="synonym">Peniophora carnosa</name>
    <dbReference type="NCBI Taxonomy" id="650164"/>
    <lineage>
        <taxon>Eukaryota</taxon>
        <taxon>Fungi</taxon>
        <taxon>Dikarya</taxon>
        <taxon>Basidiomycota</taxon>
        <taxon>Agaricomycotina</taxon>
        <taxon>Agaricomycetes</taxon>
        <taxon>Polyporales</taxon>
        <taxon>Phanerochaetaceae</taxon>
        <taxon>Phanerochaete</taxon>
    </lineage>
</organism>
<gene>
    <name evidence="3" type="ORF">PHACADRAFT_259827</name>
</gene>
<feature type="transmembrane region" description="Helical" evidence="2">
    <location>
        <begin position="68"/>
        <end position="87"/>
    </location>
</feature>
<dbReference type="KEGG" id="pco:PHACADRAFT_259827"/>
<dbReference type="AlphaFoldDB" id="K5UTY8"/>
<feature type="transmembrane region" description="Helical" evidence="2">
    <location>
        <begin position="9"/>
        <end position="29"/>
    </location>
</feature>
<evidence type="ECO:0000256" key="2">
    <source>
        <dbReference type="SAM" id="Phobius"/>
    </source>
</evidence>